<evidence type="ECO:0000313" key="3">
    <source>
        <dbReference type="EMBL" id="ABW00953.1"/>
    </source>
</evidence>
<name>A8MA21_CALMQ</name>
<dbReference type="EMBL" id="CP000852">
    <property type="protein sequence ID" value="ABW00953.1"/>
    <property type="molecule type" value="Genomic_DNA"/>
</dbReference>
<dbReference type="KEGG" id="cma:Cmaq_0099"/>
<dbReference type="Proteomes" id="UP000001137">
    <property type="component" value="Chromosome"/>
</dbReference>
<evidence type="ECO:0000313" key="4">
    <source>
        <dbReference type="Proteomes" id="UP000001137"/>
    </source>
</evidence>
<evidence type="ECO:0000256" key="1">
    <source>
        <dbReference type="ARBA" id="ARBA00022801"/>
    </source>
</evidence>
<dbReference type="AlphaFoldDB" id="A8MA21"/>
<keyword evidence="4" id="KW-1185">Reference proteome</keyword>
<dbReference type="Gene3D" id="2.40.70.10">
    <property type="entry name" value="Acid Proteases"/>
    <property type="match status" value="1"/>
</dbReference>
<dbReference type="STRING" id="397948.Cmaq_0099"/>
<dbReference type="Pfam" id="PF13650">
    <property type="entry name" value="Asp_protease_2"/>
    <property type="match status" value="1"/>
</dbReference>
<protein>
    <recommendedName>
        <fullName evidence="2">Peptidase A2 domain-containing protein</fullName>
    </recommendedName>
</protein>
<dbReference type="GO" id="GO:0006508">
    <property type="term" value="P:proteolysis"/>
    <property type="evidence" value="ECO:0007669"/>
    <property type="project" value="InterPro"/>
</dbReference>
<sequence length="157" mass="16824">MPIVRINYAAQNTSPADALRMNGPVITIDVEPASVIWSFAQSRGIILNGAKTVPALIDTGALITAIDRSVLNQLGYPPYGTINLATAGGTVAVPIYLVKLVLFSNVPDPRARIILDNMTIASVDLSTQQYKALIGRDILRNVILIYDGVTGQITVTY</sequence>
<proteinExistence type="predicted"/>
<accession>A8MA21</accession>
<reference evidence="3 4" key="1">
    <citation type="submission" date="2007-10" db="EMBL/GenBank/DDBJ databases">
        <title>Complete sequence of Caldivirga maquilingensis IC-167.</title>
        <authorList>
            <consortium name="US DOE Joint Genome Institute"/>
            <person name="Copeland A."/>
            <person name="Lucas S."/>
            <person name="Lapidus A."/>
            <person name="Barry K."/>
            <person name="Glavina del Rio T."/>
            <person name="Dalin E."/>
            <person name="Tice H."/>
            <person name="Pitluck S."/>
            <person name="Saunders E."/>
            <person name="Brettin T."/>
            <person name="Bruce D."/>
            <person name="Detter J.C."/>
            <person name="Han C."/>
            <person name="Schmutz J."/>
            <person name="Larimer F."/>
            <person name="Land M."/>
            <person name="Hauser L."/>
            <person name="Kyrpides N."/>
            <person name="Ivanova N."/>
            <person name="Biddle J.F."/>
            <person name="Zhang Z."/>
            <person name="Fitz-Gibbon S.T."/>
            <person name="Lowe T.M."/>
            <person name="Saltikov C."/>
            <person name="House C.H."/>
            <person name="Richardson P."/>
        </authorList>
    </citation>
    <scope>NUCLEOTIDE SEQUENCE [LARGE SCALE GENOMIC DNA]</scope>
    <source>
        <strain evidence="4">ATCC 700844 / DSM 13496 / JCM 10307 / IC-167</strain>
    </source>
</reference>
<gene>
    <name evidence="3" type="ordered locus">Cmaq_0099</name>
</gene>
<dbReference type="eggNOG" id="arCOG03744">
    <property type="taxonomic scope" value="Archaea"/>
</dbReference>
<dbReference type="SUPFAM" id="SSF50630">
    <property type="entry name" value="Acid proteases"/>
    <property type="match status" value="1"/>
</dbReference>
<dbReference type="PROSITE" id="PS50175">
    <property type="entry name" value="ASP_PROT_RETROV"/>
    <property type="match status" value="1"/>
</dbReference>
<dbReference type="InterPro" id="IPR001995">
    <property type="entry name" value="Peptidase_A2_cat"/>
</dbReference>
<dbReference type="GeneID" id="5708493"/>
<dbReference type="OrthoDB" id="374964at2157"/>
<feature type="domain" description="Peptidase A2" evidence="2">
    <location>
        <begin position="53"/>
        <end position="138"/>
    </location>
</feature>
<dbReference type="GO" id="GO:0004190">
    <property type="term" value="F:aspartic-type endopeptidase activity"/>
    <property type="evidence" value="ECO:0007669"/>
    <property type="project" value="InterPro"/>
</dbReference>
<dbReference type="InterPro" id="IPR021109">
    <property type="entry name" value="Peptidase_aspartic_dom_sf"/>
</dbReference>
<organism evidence="3 4">
    <name type="scientific">Caldivirga maquilingensis (strain ATCC 700844 / DSM 13496 / JCM 10307 / IC-167)</name>
    <dbReference type="NCBI Taxonomy" id="397948"/>
    <lineage>
        <taxon>Archaea</taxon>
        <taxon>Thermoproteota</taxon>
        <taxon>Thermoprotei</taxon>
        <taxon>Thermoproteales</taxon>
        <taxon>Thermoproteaceae</taxon>
        <taxon>Caldivirga</taxon>
    </lineage>
</organism>
<keyword evidence="1" id="KW-0378">Hydrolase</keyword>
<evidence type="ECO:0000259" key="2">
    <source>
        <dbReference type="PROSITE" id="PS50175"/>
    </source>
</evidence>
<dbReference type="RefSeq" id="WP_012185173.1">
    <property type="nucleotide sequence ID" value="NC_009954.1"/>
</dbReference>
<dbReference type="HOGENOM" id="CLU_1674079_0_0_2"/>